<feature type="region of interest" description="Disordered" evidence="1">
    <location>
        <begin position="63"/>
        <end position="110"/>
    </location>
</feature>
<keyword evidence="3" id="KW-1185">Reference proteome</keyword>
<feature type="region of interest" description="Disordered" evidence="1">
    <location>
        <begin position="389"/>
        <end position="411"/>
    </location>
</feature>
<sequence>MSLVPLRVSGVMSEGNIFSHRSASIYSAGARSTPPLQSLGDVSHASLRSSRWSSISLPASSAFSSCKKESESPPQTPRNSGGGRPPAFSTRREGEADAPATFRGNYAKISPNSVFPPPLERLASPEEAAIRFKPARPLIFSAGGGPSAPIFPRQFCCSPAEGEANRRGTPRFSAEDAPAAGISRPPRKGNSPALPPPAFSLPLAMSDVKRETSEGSSSLATTQMSEEQKVSERSSGSGSSDVTALEDPLSGGEREDTTALAAQPRARTRLVSFSKMAVLSESVSSIVPADVEVDPKPLHELSNSPLLSVERAELDCTAGDVHGEARRRPELKEKSPVLVTVPHDRNLTPFDVVISPVLGPEGRPAATDEAIALPASAVPRSLEVNIVTESSAAGERQGTDSSQRESVGNHVSNDSFNIESCGHNDVCSSLLLHLLPVIERPQRDNLARRHRVCRRMP</sequence>
<feature type="compositionally biased region" description="Polar residues" evidence="1">
    <location>
        <begin position="214"/>
        <end position="225"/>
    </location>
</feature>
<feature type="region of interest" description="Disordered" evidence="1">
    <location>
        <begin position="161"/>
        <end position="261"/>
    </location>
</feature>
<evidence type="ECO:0000313" key="3">
    <source>
        <dbReference type="Proteomes" id="UP000284403"/>
    </source>
</evidence>
<comment type="caution">
    <text evidence="2">The sequence shown here is derived from an EMBL/GenBank/DDBJ whole genome shotgun (WGS) entry which is preliminary data.</text>
</comment>
<evidence type="ECO:0000313" key="2">
    <source>
        <dbReference type="EMBL" id="RNF26113.1"/>
    </source>
</evidence>
<gene>
    <name evidence="2" type="ORF">Tco025E_01642</name>
</gene>
<dbReference type="RefSeq" id="XP_029231319.1">
    <property type="nucleotide sequence ID" value="XM_029368579.1"/>
</dbReference>
<protein>
    <submittedName>
        <fullName evidence="2">Uncharacterized protein</fullName>
    </submittedName>
</protein>
<reference evidence="2 3" key="1">
    <citation type="journal article" date="2018" name="BMC Genomics">
        <title>Genomic comparison of Trypanosoma conorhini and Trypanosoma rangeli to Trypanosoma cruzi strains of high and low virulence.</title>
        <authorList>
            <person name="Bradwell K.R."/>
            <person name="Koparde V.N."/>
            <person name="Matveyev A.V."/>
            <person name="Serrano M.G."/>
            <person name="Alves J.M."/>
            <person name="Parikh H."/>
            <person name="Huang B."/>
            <person name="Lee V."/>
            <person name="Espinosa-Alvarez O."/>
            <person name="Ortiz P.A."/>
            <person name="Costa-Martins A.G."/>
            <person name="Teixeira M.M."/>
            <person name="Buck G.A."/>
        </authorList>
    </citation>
    <scope>NUCLEOTIDE SEQUENCE [LARGE SCALE GENOMIC DNA]</scope>
    <source>
        <strain evidence="2 3">025E</strain>
    </source>
</reference>
<proteinExistence type="predicted"/>
<name>A0A422Q813_9TRYP</name>
<feature type="compositionally biased region" description="Polar residues" evidence="1">
    <location>
        <begin position="399"/>
        <end position="411"/>
    </location>
</feature>
<dbReference type="OrthoDB" id="10593053at2759"/>
<dbReference type="AlphaFoldDB" id="A0A422Q813"/>
<dbReference type="GeneID" id="40315253"/>
<accession>A0A422Q813</accession>
<dbReference type="EMBL" id="MKKU01000057">
    <property type="protein sequence ID" value="RNF26113.1"/>
    <property type="molecule type" value="Genomic_DNA"/>
</dbReference>
<organism evidence="2 3">
    <name type="scientific">Trypanosoma conorhini</name>
    <dbReference type="NCBI Taxonomy" id="83891"/>
    <lineage>
        <taxon>Eukaryota</taxon>
        <taxon>Discoba</taxon>
        <taxon>Euglenozoa</taxon>
        <taxon>Kinetoplastea</taxon>
        <taxon>Metakinetoplastina</taxon>
        <taxon>Trypanosomatida</taxon>
        <taxon>Trypanosomatidae</taxon>
        <taxon>Trypanosoma</taxon>
    </lineage>
</organism>
<dbReference type="Proteomes" id="UP000284403">
    <property type="component" value="Unassembled WGS sequence"/>
</dbReference>
<evidence type="ECO:0000256" key="1">
    <source>
        <dbReference type="SAM" id="MobiDB-lite"/>
    </source>
</evidence>